<dbReference type="RefSeq" id="WP_208345693.1">
    <property type="nucleotide sequence ID" value="NZ_JAENRE010000012.1"/>
</dbReference>
<organism evidence="1">
    <name type="scientific">Clostridium perfringens</name>
    <dbReference type="NCBI Taxonomy" id="1502"/>
    <lineage>
        <taxon>Bacteria</taxon>
        <taxon>Bacillati</taxon>
        <taxon>Bacillota</taxon>
        <taxon>Clostridia</taxon>
        <taxon>Eubacteriales</taxon>
        <taxon>Clostridiaceae</taxon>
        <taxon>Clostridium</taxon>
    </lineage>
</organism>
<gene>
    <name evidence="1" type="ORF">I9080_002940</name>
    <name evidence="2" type="ORF">JJB78_15805</name>
</gene>
<evidence type="ECO:0000313" key="1">
    <source>
        <dbReference type="EMBL" id="HAT4309096.1"/>
    </source>
</evidence>
<sequence length="53" mass="6561">MNEKRIKEEKEIDDFVKRAMNLKKNNFLEYIKIKCFLDGMEAERKNKEYEKKC</sequence>
<comment type="caution">
    <text evidence="1">The sequence shown here is derived from an EMBL/GenBank/DDBJ whole genome shotgun (WGS) entry which is preliminary data.</text>
</comment>
<reference evidence="2 3" key="3">
    <citation type="submission" date="2020-12" db="EMBL/GenBank/DDBJ databases">
        <title>Comparative genomics of Clostridium perfringens reveals patterns of host-associated phylogenetic clades and virulence factors.</title>
        <authorList>
            <person name="Smith A.H."/>
            <person name="Geier R."/>
        </authorList>
    </citation>
    <scope>NUCLEOTIDE SEQUENCE [LARGE SCALE GENOMIC DNA]</scope>
    <source>
        <strain evidence="2 3">CHD15829P</strain>
    </source>
</reference>
<protein>
    <submittedName>
        <fullName evidence="1">Uncharacterized protein</fullName>
    </submittedName>
</protein>
<accession>A0A8H9R0K6</accession>
<dbReference type="EMBL" id="JAENRE010000012">
    <property type="protein sequence ID" value="MBO3417943.1"/>
    <property type="molecule type" value="Genomic_DNA"/>
</dbReference>
<evidence type="ECO:0000313" key="3">
    <source>
        <dbReference type="Proteomes" id="UP000668358"/>
    </source>
</evidence>
<proteinExistence type="predicted"/>
<dbReference type="Proteomes" id="UP000859547">
    <property type="component" value="Unassembled WGS sequence"/>
</dbReference>
<reference evidence="1" key="1">
    <citation type="journal article" date="2018" name="Genome Biol.">
        <title>SKESA: strategic k-mer extension for scrupulous assemblies.</title>
        <authorList>
            <person name="Souvorov A."/>
            <person name="Agarwala R."/>
            <person name="Lipman D.J."/>
        </authorList>
    </citation>
    <scope>NUCLEOTIDE SEQUENCE</scope>
    <source>
        <strain evidence="1">C8</strain>
    </source>
</reference>
<dbReference type="Proteomes" id="UP000668358">
    <property type="component" value="Unassembled WGS sequence"/>
</dbReference>
<dbReference type="EMBL" id="DACTCB010000022">
    <property type="protein sequence ID" value="HAT4309096.1"/>
    <property type="molecule type" value="Genomic_DNA"/>
</dbReference>
<name>A0A8H9R0K6_CLOPF</name>
<reference evidence="1" key="2">
    <citation type="submission" date="2020-07" db="EMBL/GenBank/DDBJ databases">
        <authorList>
            <consortium name="NCBI Pathogen Detection Project"/>
        </authorList>
    </citation>
    <scope>NUCLEOTIDE SEQUENCE</scope>
    <source>
        <strain evidence="1">C8</strain>
    </source>
</reference>
<evidence type="ECO:0000313" key="2">
    <source>
        <dbReference type="EMBL" id="MBO3417943.1"/>
    </source>
</evidence>
<dbReference type="AlphaFoldDB" id="A0A8H9R0K6"/>